<dbReference type="Pfam" id="PF00596">
    <property type="entry name" value="Aldolase_II"/>
    <property type="match status" value="2"/>
</dbReference>
<accession>A0A820UFM9</accession>
<dbReference type="AlphaFoldDB" id="A0A820UFM9"/>
<comment type="similarity">
    <text evidence="1">Belongs to the aldolase class II family. Adducin subfamily.</text>
</comment>
<feature type="domain" description="Class II aldolase/adducin N-terminal" evidence="2">
    <location>
        <begin position="26"/>
        <end position="178"/>
    </location>
</feature>
<dbReference type="GO" id="GO:0019509">
    <property type="term" value="P:L-methionine salvage from methylthioadenosine"/>
    <property type="evidence" value="ECO:0007669"/>
    <property type="project" value="TreeGrafter"/>
</dbReference>
<evidence type="ECO:0000259" key="2">
    <source>
        <dbReference type="SMART" id="SM01007"/>
    </source>
</evidence>
<comment type="caution">
    <text evidence="3">The sequence shown here is derived from an EMBL/GenBank/DDBJ whole genome shotgun (WGS) entry which is preliminary data.</text>
</comment>
<dbReference type="PANTHER" id="PTHR10640:SF7">
    <property type="entry name" value="METHYLTHIORIBULOSE-1-PHOSPHATE DEHYDRATASE"/>
    <property type="match status" value="1"/>
</dbReference>
<proteinExistence type="inferred from homology"/>
<dbReference type="GO" id="GO:0005737">
    <property type="term" value="C:cytoplasm"/>
    <property type="evidence" value="ECO:0007669"/>
    <property type="project" value="TreeGrafter"/>
</dbReference>
<dbReference type="Gene3D" id="3.40.225.10">
    <property type="entry name" value="Class II aldolase/adducin N-terminal domain"/>
    <property type="match status" value="2"/>
</dbReference>
<dbReference type="SUPFAM" id="SSF53639">
    <property type="entry name" value="AraD/HMP-PK domain-like"/>
    <property type="match status" value="1"/>
</dbReference>
<sequence>MTNHTELMKYEDDEDWSSLPVDHPRKLIPELCRLFYQLGWVTGTGGGISLKYKDLIYLAPSGVQKERIEPEHLFVQTLSGDTIKEPPKDLRLTQMIKGIKKGSTEKEYYRYDDTLIVPIIENTCEERDLTSSLRQAIEKYPDTCAVLVRRHGIYVWGDTWQKAKTMCECYDYLFEIAVTMHLHGLDPAKKPEIYNSPFV</sequence>
<dbReference type="SMART" id="SM01007">
    <property type="entry name" value="Aldolase_II"/>
    <property type="match status" value="1"/>
</dbReference>
<reference evidence="3" key="1">
    <citation type="submission" date="2021-02" db="EMBL/GenBank/DDBJ databases">
        <authorList>
            <person name="Nowell W R."/>
        </authorList>
    </citation>
    <scope>NUCLEOTIDE SEQUENCE</scope>
</reference>
<dbReference type="PANTHER" id="PTHR10640">
    <property type="entry name" value="METHYLTHIORIBULOSE-1-PHOSPHATE DEHYDRATASE"/>
    <property type="match status" value="1"/>
</dbReference>
<name>A0A820UFM9_9BILA</name>
<dbReference type="InterPro" id="IPR001303">
    <property type="entry name" value="Aldolase_II/adducin_N"/>
</dbReference>
<evidence type="ECO:0000313" key="3">
    <source>
        <dbReference type="EMBL" id="CAF4486340.1"/>
    </source>
</evidence>
<dbReference type="EMBL" id="CAJOBR010000247">
    <property type="protein sequence ID" value="CAF4486340.1"/>
    <property type="molecule type" value="Genomic_DNA"/>
</dbReference>
<evidence type="ECO:0000313" key="4">
    <source>
        <dbReference type="Proteomes" id="UP000663848"/>
    </source>
</evidence>
<evidence type="ECO:0000256" key="1">
    <source>
        <dbReference type="ARBA" id="ARBA00006274"/>
    </source>
</evidence>
<dbReference type="Proteomes" id="UP000663848">
    <property type="component" value="Unassembled WGS sequence"/>
</dbReference>
<dbReference type="GO" id="GO:0046570">
    <property type="term" value="F:methylthioribulose 1-phosphate dehydratase activity"/>
    <property type="evidence" value="ECO:0007669"/>
    <property type="project" value="TreeGrafter"/>
</dbReference>
<organism evidence="3 4">
    <name type="scientific">Rotaria socialis</name>
    <dbReference type="NCBI Taxonomy" id="392032"/>
    <lineage>
        <taxon>Eukaryota</taxon>
        <taxon>Metazoa</taxon>
        <taxon>Spiralia</taxon>
        <taxon>Gnathifera</taxon>
        <taxon>Rotifera</taxon>
        <taxon>Eurotatoria</taxon>
        <taxon>Bdelloidea</taxon>
        <taxon>Philodinida</taxon>
        <taxon>Philodinidae</taxon>
        <taxon>Rotaria</taxon>
    </lineage>
</organism>
<protein>
    <recommendedName>
        <fullName evidence="2">Class II aldolase/adducin N-terminal domain-containing protein</fullName>
    </recommendedName>
</protein>
<dbReference type="InterPro" id="IPR036409">
    <property type="entry name" value="Aldolase_II/adducin_N_sf"/>
</dbReference>
<gene>
    <name evidence="3" type="ORF">QYT958_LOCUS3482</name>
</gene>